<proteinExistence type="predicted"/>
<feature type="compositionally biased region" description="Low complexity" evidence="1">
    <location>
        <begin position="171"/>
        <end position="180"/>
    </location>
</feature>
<keyword evidence="3" id="KW-1185">Reference proteome</keyword>
<reference evidence="2" key="1">
    <citation type="submission" date="2025-08" db="UniProtKB">
        <authorList>
            <consortium name="Ensembl"/>
        </authorList>
    </citation>
    <scope>IDENTIFICATION</scope>
</reference>
<feature type="compositionally biased region" description="Basic and acidic residues" evidence="1">
    <location>
        <begin position="199"/>
        <end position="209"/>
    </location>
</feature>
<protein>
    <recommendedName>
        <fullName evidence="4">Death ligand signal enhancer</fullName>
    </recommendedName>
</protein>
<dbReference type="GeneTree" id="ENSGT00390000002137"/>
<feature type="region of interest" description="Disordered" evidence="1">
    <location>
        <begin position="162"/>
        <end position="185"/>
    </location>
</feature>
<dbReference type="GeneID" id="115552498"/>
<accession>A0A8C4ZAK3</accession>
<sequence>MWRLQGFFSRVLHRCHGNAPLRLSQNHCVEDEVVNGSNLLSNSLNTTDSSSQREKDGGKGRKQKTSRFCHTELPRYTALDAVGWGAAAALLMQICRRLHSQWSSGPEAGPGPATGPGAWASPEALHKCGYRVLLEILSKPDAFPRAGGGLCMHILPEGQGQAQPQLHNFNSSSRSSSRSSRSSEDLVHFSIDSLRSDHQRADLGHDGSRQEPQSPSSSAHLEQDLPVFNGTQTPGDDGPEVLSGGEGLMEAASTLGHVGHSSVPVVLNIIGLDSAQTQRHQQAFPCFAAAARRGYSQAQYNAAVCWETGRGVAQDTEQALHYYWLAAAGGHAQAQYRYAKLLLTSRRQPDPHEWSAAVRLLELSAASGLTEAQVFLGSVFSQEAVVDGRKAVHYLKMAAKSGDGRALLHLGRCYDRGFGVRQSSALATGFYERAARAGNSQAQGLLRLRREDEAALRSIRSSPCFFGVSRLHLHHHQQQQQQQQPLVTPRITSTIAAHPHLAAGLTHSWSTGSLASTTSQPLHLHLLPQGGGGPSRWTLGV</sequence>
<dbReference type="Proteomes" id="UP000694546">
    <property type="component" value="Chromosome 10"/>
</dbReference>
<dbReference type="OMA" id="HAWSTGN"/>
<dbReference type="RefSeq" id="XP_030224522.1">
    <property type="nucleotide sequence ID" value="XM_030368662.1"/>
</dbReference>
<organism evidence="2 3">
    <name type="scientific">Gadus morhua</name>
    <name type="common">Atlantic cod</name>
    <dbReference type="NCBI Taxonomy" id="8049"/>
    <lineage>
        <taxon>Eukaryota</taxon>
        <taxon>Metazoa</taxon>
        <taxon>Chordata</taxon>
        <taxon>Craniata</taxon>
        <taxon>Vertebrata</taxon>
        <taxon>Euteleostomi</taxon>
        <taxon>Actinopterygii</taxon>
        <taxon>Neopterygii</taxon>
        <taxon>Teleostei</taxon>
        <taxon>Neoteleostei</taxon>
        <taxon>Acanthomorphata</taxon>
        <taxon>Zeiogadaria</taxon>
        <taxon>Gadariae</taxon>
        <taxon>Gadiformes</taxon>
        <taxon>Gadoidei</taxon>
        <taxon>Gadidae</taxon>
        <taxon>Gadus</taxon>
    </lineage>
</organism>
<dbReference type="AlphaFoldDB" id="A0A8C4ZAK3"/>
<feature type="region of interest" description="Disordered" evidence="1">
    <location>
        <begin position="199"/>
        <end position="221"/>
    </location>
</feature>
<dbReference type="InterPro" id="IPR011990">
    <property type="entry name" value="TPR-like_helical_dom_sf"/>
</dbReference>
<reference evidence="2" key="2">
    <citation type="submission" date="2025-09" db="UniProtKB">
        <authorList>
            <consortium name="Ensembl"/>
        </authorList>
    </citation>
    <scope>IDENTIFICATION</scope>
</reference>
<dbReference type="PANTHER" id="PTHR45011:SF1">
    <property type="entry name" value="DAP3-BINDING CELL DEATH ENHANCER 1"/>
    <property type="match status" value="1"/>
</dbReference>
<dbReference type="PANTHER" id="PTHR45011">
    <property type="entry name" value="DAP3-BINDING CELL DEATH ENHANCER 1"/>
    <property type="match status" value="1"/>
</dbReference>
<dbReference type="InterPro" id="IPR006597">
    <property type="entry name" value="Sel1-like"/>
</dbReference>
<evidence type="ECO:0008006" key="4">
    <source>
        <dbReference type="Google" id="ProtNLM"/>
    </source>
</evidence>
<feature type="compositionally biased region" description="Low complexity" evidence="1">
    <location>
        <begin position="40"/>
        <end position="50"/>
    </location>
</feature>
<dbReference type="Ensembl" id="ENSGMOT00000010658.2">
    <property type="protein sequence ID" value="ENSGMOP00000010376.2"/>
    <property type="gene ID" value="ENSGMOG00000009704.2"/>
</dbReference>
<dbReference type="GO" id="GO:0008625">
    <property type="term" value="P:extrinsic apoptotic signaling pathway via death domain receptors"/>
    <property type="evidence" value="ECO:0007669"/>
    <property type="project" value="TreeGrafter"/>
</dbReference>
<dbReference type="SUPFAM" id="SSF81901">
    <property type="entry name" value="HCP-like"/>
    <property type="match status" value="1"/>
</dbReference>
<evidence type="ECO:0000313" key="2">
    <source>
        <dbReference type="Ensembl" id="ENSGMOP00000010376.2"/>
    </source>
</evidence>
<evidence type="ECO:0000313" key="3">
    <source>
        <dbReference type="Proteomes" id="UP000694546"/>
    </source>
</evidence>
<feature type="region of interest" description="Disordered" evidence="1">
    <location>
        <begin position="40"/>
        <end position="65"/>
    </location>
</feature>
<dbReference type="InterPro" id="IPR052748">
    <property type="entry name" value="ISR_Activator"/>
</dbReference>
<dbReference type="GO" id="GO:0005739">
    <property type="term" value="C:mitochondrion"/>
    <property type="evidence" value="ECO:0007669"/>
    <property type="project" value="TreeGrafter"/>
</dbReference>
<feature type="compositionally biased region" description="Polar residues" evidence="1">
    <location>
        <begin position="210"/>
        <end position="220"/>
    </location>
</feature>
<gene>
    <name evidence="2" type="primary">dele1</name>
</gene>
<name>A0A8C4ZAK3_GADMO</name>
<dbReference type="Pfam" id="PF08238">
    <property type="entry name" value="Sel1"/>
    <property type="match status" value="4"/>
</dbReference>
<dbReference type="OrthoDB" id="2384430at2759"/>
<dbReference type="SMART" id="SM00671">
    <property type="entry name" value="SEL1"/>
    <property type="match status" value="4"/>
</dbReference>
<evidence type="ECO:0000256" key="1">
    <source>
        <dbReference type="SAM" id="MobiDB-lite"/>
    </source>
</evidence>
<dbReference type="Gene3D" id="1.25.40.10">
    <property type="entry name" value="Tetratricopeptide repeat domain"/>
    <property type="match status" value="1"/>
</dbReference>